<keyword evidence="1" id="KW-0540">Nuclease</keyword>
<protein>
    <submittedName>
        <fullName evidence="3">Uncharacterized protein</fullName>
    </submittedName>
</protein>
<dbReference type="SUPFAM" id="SSF53933">
    <property type="entry name" value="Microbial ribonucleases"/>
    <property type="match status" value="1"/>
</dbReference>
<dbReference type="RefSeq" id="WP_373315498.1">
    <property type="nucleotide sequence ID" value="NZ_BOON01000037.1"/>
</dbReference>
<name>A0A8J3TDT0_9ACTN</name>
<dbReference type="GO" id="GO:0016787">
    <property type="term" value="F:hydrolase activity"/>
    <property type="evidence" value="ECO:0007669"/>
    <property type="project" value="UniProtKB-KW"/>
</dbReference>
<evidence type="ECO:0000313" key="3">
    <source>
        <dbReference type="EMBL" id="GII24459.1"/>
    </source>
</evidence>
<sequence length="150" mass="16145">MTGHTTHPAPSRPRSLRLGSRLALLVAMVVAALAGPAVVAPSSATPAYATAYGSCTVSGCADARTARSGWSSRGWPTSRGWYSWSGGKCNFAGGQYQNREGQLPSGATYYEYDVYPRTCNAARDAHRIIVNLSTGATWYSPNHYSDFYRL</sequence>
<dbReference type="AlphaFoldDB" id="A0A8J3TDT0"/>
<evidence type="ECO:0000313" key="4">
    <source>
        <dbReference type="Proteomes" id="UP000599074"/>
    </source>
</evidence>
<organism evidence="3 4">
    <name type="scientific">Planosporangium mesophilum</name>
    <dbReference type="NCBI Taxonomy" id="689768"/>
    <lineage>
        <taxon>Bacteria</taxon>
        <taxon>Bacillati</taxon>
        <taxon>Actinomycetota</taxon>
        <taxon>Actinomycetes</taxon>
        <taxon>Micromonosporales</taxon>
        <taxon>Micromonosporaceae</taxon>
        <taxon>Planosporangium</taxon>
    </lineage>
</organism>
<dbReference type="EMBL" id="BOON01000037">
    <property type="protein sequence ID" value="GII24459.1"/>
    <property type="molecule type" value="Genomic_DNA"/>
</dbReference>
<dbReference type="Proteomes" id="UP000599074">
    <property type="component" value="Unassembled WGS sequence"/>
</dbReference>
<dbReference type="InterPro" id="IPR016191">
    <property type="entry name" value="Ribonuclease/ribotoxin"/>
</dbReference>
<gene>
    <name evidence="3" type="ORF">Pme01_40560</name>
</gene>
<keyword evidence="2" id="KW-0378">Hydrolase</keyword>
<keyword evidence="4" id="KW-1185">Reference proteome</keyword>
<dbReference type="GO" id="GO:0003723">
    <property type="term" value="F:RNA binding"/>
    <property type="evidence" value="ECO:0007669"/>
    <property type="project" value="InterPro"/>
</dbReference>
<evidence type="ECO:0000256" key="2">
    <source>
        <dbReference type="ARBA" id="ARBA00022801"/>
    </source>
</evidence>
<dbReference type="GO" id="GO:0004521">
    <property type="term" value="F:RNA endonuclease activity"/>
    <property type="evidence" value="ECO:0007669"/>
    <property type="project" value="InterPro"/>
</dbReference>
<dbReference type="Gene3D" id="3.10.450.30">
    <property type="entry name" value="Microbial ribonucleases"/>
    <property type="match status" value="1"/>
</dbReference>
<dbReference type="Pfam" id="PF00545">
    <property type="entry name" value="Ribonuclease"/>
    <property type="match status" value="1"/>
</dbReference>
<evidence type="ECO:0000256" key="1">
    <source>
        <dbReference type="ARBA" id="ARBA00022722"/>
    </source>
</evidence>
<dbReference type="InterPro" id="IPR000026">
    <property type="entry name" value="N1-like"/>
</dbReference>
<comment type="caution">
    <text evidence="3">The sequence shown here is derived from an EMBL/GenBank/DDBJ whole genome shotgun (WGS) entry which is preliminary data.</text>
</comment>
<reference evidence="3" key="1">
    <citation type="submission" date="2021-01" db="EMBL/GenBank/DDBJ databases">
        <title>Whole genome shotgun sequence of Planosporangium mesophilum NBRC 109066.</title>
        <authorList>
            <person name="Komaki H."/>
            <person name="Tamura T."/>
        </authorList>
    </citation>
    <scope>NUCLEOTIDE SEQUENCE</scope>
    <source>
        <strain evidence="3">NBRC 109066</strain>
    </source>
</reference>
<proteinExistence type="predicted"/>
<accession>A0A8J3TDT0</accession>